<protein>
    <submittedName>
        <fullName evidence="3">Sirohydrochlorin ferrochelatase</fullName>
    </submittedName>
</protein>
<gene>
    <name evidence="3" type="ORF">HNR40_006585</name>
</gene>
<dbReference type="Pfam" id="PF01903">
    <property type="entry name" value="CbiX"/>
    <property type="match status" value="1"/>
</dbReference>
<reference evidence="3 4" key="1">
    <citation type="submission" date="2020-08" db="EMBL/GenBank/DDBJ databases">
        <title>Genomic Encyclopedia of Type Strains, Phase IV (KMG-IV): sequencing the most valuable type-strain genomes for metagenomic binning, comparative biology and taxonomic classification.</title>
        <authorList>
            <person name="Goeker M."/>
        </authorList>
    </citation>
    <scope>NUCLEOTIDE SEQUENCE [LARGE SCALE GENOMIC DNA]</scope>
    <source>
        <strain evidence="3 4">DSM 45385</strain>
    </source>
</reference>
<sequence length="235" mass="24941">MTLVLAAHGTRDARGEAVLRDLAGAVGARRPGHRVHLAYLEISRPLLSGALPDLPGPVTIVPLLLAGGYHVHVDLPEIVSRTRPDARVARPLGPHPLLSAALARRLTEAGLRPDDAVVLAAAGSSDPAALADVRAQARLLSVRLGRPVTAAFAASGTPALPRHWDRRTALASYLLAPGFFHTRLQDSGAALVSDPIGADPGLAALIWRRYDDVQRARKCQPTHHHDRMTSTRPAG</sequence>
<organism evidence="3 4">
    <name type="scientific">Nonomuraea endophytica</name>
    <dbReference type="NCBI Taxonomy" id="714136"/>
    <lineage>
        <taxon>Bacteria</taxon>
        <taxon>Bacillati</taxon>
        <taxon>Actinomycetota</taxon>
        <taxon>Actinomycetes</taxon>
        <taxon>Streptosporangiales</taxon>
        <taxon>Streptosporangiaceae</taxon>
        <taxon>Nonomuraea</taxon>
    </lineage>
</organism>
<accession>A0A7W8A7P2</accession>
<dbReference type="RefSeq" id="WP_184968186.1">
    <property type="nucleotide sequence ID" value="NZ_JACHIN010000010.1"/>
</dbReference>
<evidence type="ECO:0000313" key="3">
    <source>
        <dbReference type="EMBL" id="MBB5081090.1"/>
    </source>
</evidence>
<evidence type="ECO:0000256" key="1">
    <source>
        <dbReference type="ARBA" id="ARBA00022723"/>
    </source>
</evidence>
<dbReference type="EMBL" id="JACHIN010000010">
    <property type="protein sequence ID" value="MBB5081090.1"/>
    <property type="molecule type" value="Genomic_DNA"/>
</dbReference>
<name>A0A7W8A7P2_9ACTN</name>
<dbReference type="InterPro" id="IPR002762">
    <property type="entry name" value="CbiX-like"/>
</dbReference>
<dbReference type="PANTHER" id="PTHR33542">
    <property type="entry name" value="SIROHYDROCHLORIN FERROCHELATASE, CHLOROPLASTIC"/>
    <property type="match status" value="1"/>
</dbReference>
<dbReference type="CDD" id="cd03416">
    <property type="entry name" value="CbiX_SirB_N"/>
    <property type="match status" value="1"/>
</dbReference>
<evidence type="ECO:0000256" key="2">
    <source>
        <dbReference type="ARBA" id="ARBA00023239"/>
    </source>
</evidence>
<keyword evidence="2" id="KW-0456">Lyase</keyword>
<dbReference type="GO" id="GO:0046872">
    <property type="term" value="F:metal ion binding"/>
    <property type="evidence" value="ECO:0007669"/>
    <property type="project" value="UniProtKB-KW"/>
</dbReference>
<dbReference type="PANTHER" id="PTHR33542:SF5">
    <property type="entry name" value="FERROCHELATASE CHE1"/>
    <property type="match status" value="1"/>
</dbReference>
<comment type="caution">
    <text evidence="3">The sequence shown here is derived from an EMBL/GenBank/DDBJ whole genome shotgun (WGS) entry which is preliminary data.</text>
</comment>
<proteinExistence type="predicted"/>
<dbReference type="AlphaFoldDB" id="A0A7W8A7P2"/>
<keyword evidence="1" id="KW-0479">Metal-binding</keyword>
<dbReference type="Gene3D" id="3.40.50.1400">
    <property type="match status" value="2"/>
</dbReference>
<dbReference type="SUPFAM" id="SSF53800">
    <property type="entry name" value="Chelatase"/>
    <property type="match status" value="1"/>
</dbReference>
<evidence type="ECO:0000313" key="4">
    <source>
        <dbReference type="Proteomes" id="UP000568380"/>
    </source>
</evidence>
<keyword evidence="4" id="KW-1185">Reference proteome</keyword>
<dbReference type="InterPro" id="IPR050963">
    <property type="entry name" value="Sirohydro_Cobaltochel/CbiX"/>
</dbReference>
<dbReference type="Proteomes" id="UP000568380">
    <property type="component" value="Unassembled WGS sequence"/>
</dbReference>
<dbReference type="GO" id="GO:0016829">
    <property type="term" value="F:lyase activity"/>
    <property type="evidence" value="ECO:0007669"/>
    <property type="project" value="UniProtKB-KW"/>
</dbReference>